<keyword evidence="3" id="KW-1185">Reference proteome</keyword>
<keyword evidence="1" id="KW-0812">Transmembrane</keyword>
<evidence type="ECO:0000313" key="3">
    <source>
        <dbReference type="Proteomes" id="UP000704762"/>
    </source>
</evidence>
<sequence>MAENNHFPGLEELAHEGERYATPLPAERVRELGTRRRRRRHAVALAAALAAVILTGGAVVTGNGLFTTLPPPVAHTPKPQRTAAPVPLVSATNLPTEADLEWHQPGDFKVSETYSGAGQDVASSCFLANPESFGPVAIFRRDYVLSGSTKGNFASAVTMQFDTAAQAEAVVKTMTGWADDCARTLTRQGHHKAGHGDWYDVDAGAGQAKFIEVYADVLGAPGSSPLSFDYYGLVRVDERVTFVSMLTSGQDSHWSYDKGSAKLPLQPMFRSLPKVAERLAGTRATDRPSPKTRTLSSRNLIPAADLPPRPAYRIASSRQMPAGVGRSLDQLSVCQRAGLEVLGASSRLGRNYREVPPTKPAADYPLRDLPNIYTLVLQFPDEATARKAFRTYTGWVDSCPGALAQAGFQVRETQNGKPSRPEWYPVTVENGSAKFTEIVYKRPAETTRDAGYFEGIGMTVVGDRMMIGVYLWYGTEHYWAVDPTNDPSGGGPHPLARILPLAATALGRG</sequence>
<reference evidence="2 3" key="1">
    <citation type="submission" date="2021-01" db="EMBL/GenBank/DDBJ databases">
        <title>Sequencing the genomes of 1000 actinobacteria strains.</title>
        <authorList>
            <person name="Klenk H.-P."/>
        </authorList>
    </citation>
    <scope>NUCLEOTIDE SEQUENCE [LARGE SCALE GENOMIC DNA]</scope>
    <source>
        <strain evidence="2 3">DSM 18662</strain>
    </source>
</reference>
<evidence type="ECO:0000313" key="2">
    <source>
        <dbReference type="EMBL" id="MBM7800374.1"/>
    </source>
</evidence>
<comment type="caution">
    <text evidence="2">The sequence shown here is derived from an EMBL/GenBank/DDBJ whole genome shotgun (WGS) entry which is preliminary data.</text>
</comment>
<gene>
    <name evidence="2" type="ORF">JOE57_003295</name>
</gene>
<keyword evidence="1" id="KW-1133">Transmembrane helix</keyword>
<dbReference type="Proteomes" id="UP000704762">
    <property type="component" value="Unassembled WGS sequence"/>
</dbReference>
<name>A0ABS2RR15_9ACTN</name>
<organism evidence="2 3">
    <name type="scientific">Microlunatus panaciterrae</name>
    <dbReference type="NCBI Taxonomy" id="400768"/>
    <lineage>
        <taxon>Bacteria</taxon>
        <taxon>Bacillati</taxon>
        <taxon>Actinomycetota</taxon>
        <taxon>Actinomycetes</taxon>
        <taxon>Propionibacteriales</taxon>
        <taxon>Propionibacteriaceae</taxon>
        <taxon>Microlunatus</taxon>
    </lineage>
</organism>
<evidence type="ECO:0000256" key="1">
    <source>
        <dbReference type="SAM" id="Phobius"/>
    </source>
</evidence>
<evidence type="ECO:0008006" key="4">
    <source>
        <dbReference type="Google" id="ProtNLM"/>
    </source>
</evidence>
<protein>
    <recommendedName>
        <fullName evidence="4">Serine/threonine protein kinase</fullName>
    </recommendedName>
</protein>
<dbReference type="RefSeq" id="WP_204919690.1">
    <property type="nucleotide sequence ID" value="NZ_BAAAQP010000003.1"/>
</dbReference>
<proteinExistence type="predicted"/>
<feature type="transmembrane region" description="Helical" evidence="1">
    <location>
        <begin position="42"/>
        <end position="66"/>
    </location>
</feature>
<keyword evidence="1" id="KW-0472">Membrane</keyword>
<accession>A0ABS2RR15</accession>
<dbReference type="EMBL" id="JAFBCF010000001">
    <property type="protein sequence ID" value="MBM7800374.1"/>
    <property type="molecule type" value="Genomic_DNA"/>
</dbReference>